<feature type="transmembrane region" description="Helical" evidence="1">
    <location>
        <begin position="218"/>
        <end position="237"/>
    </location>
</feature>
<protein>
    <submittedName>
        <fullName evidence="3">Transporter</fullName>
    </submittedName>
</protein>
<evidence type="ECO:0000313" key="4">
    <source>
        <dbReference type="Proteomes" id="UP000049127"/>
    </source>
</evidence>
<dbReference type="OrthoDB" id="268207at2"/>
<sequence length="318" mass="37069">MSIKKYTSEDKNNNNKYLKNLVFKESIIINNESLCKFNIDNNIDFSNLTFLKDVVFDNCVFKNDVIFLSTEFNGNISFNKCIFNEDCIFKNTKFNKNTCMNKIFVKSEIRGQKIVFDKVENMPRLDGMLFSQCCKVNIKNIIYDKKYYKNAKINYRIAKNQASIIGDYEQVSHYYYMERYYGGKCIKRSDFNNTMEYINLKFVDILSRYIIGYGEKPLNIFLISFLIVSIFALLYMITGVENNNTVDLLNSNSNESFLNFIKKYIDVWYFSMATFSTVGYGDIVVTSIYGKLLASIEVFLGVTIGASWASVLFRKMSR</sequence>
<dbReference type="InterPro" id="IPR013099">
    <property type="entry name" value="K_chnl_dom"/>
</dbReference>
<dbReference type="AlphaFoldDB" id="A0A0C7G814"/>
<dbReference type="Pfam" id="PF07885">
    <property type="entry name" value="Ion_trans_2"/>
    <property type="match status" value="1"/>
</dbReference>
<feature type="transmembrane region" description="Helical" evidence="1">
    <location>
        <begin position="292"/>
        <end position="313"/>
    </location>
</feature>
<gene>
    <name evidence="3" type="ORF">R28058_20821</name>
</gene>
<dbReference type="Gene3D" id="1.10.287.70">
    <property type="match status" value="1"/>
</dbReference>
<accession>A0A0C7G814</accession>
<evidence type="ECO:0000256" key="1">
    <source>
        <dbReference type="SAM" id="Phobius"/>
    </source>
</evidence>
<feature type="domain" description="Potassium channel" evidence="2">
    <location>
        <begin position="245"/>
        <end position="316"/>
    </location>
</feature>
<dbReference type="EMBL" id="CEKZ01000003">
    <property type="protein sequence ID" value="CEQ04349.1"/>
    <property type="molecule type" value="Genomic_DNA"/>
</dbReference>
<keyword evidence="1" id="KW-0812">Transmembrane</keyword>
<proteinExistence type="predicted"/>
<evidence type="ECO:0000259" key="2">
    <source>
        <dbReference type="Pfam" id="PF07885"/>
    </source>
</evidence>
<dbReference type="Proteomes" id="UP000049127">
    <property type="component" value="Unassembled WGS sequence"/>
</dbReference>
<organism evidence="3 4">
    <name type="scientific">Paraclostridium sordellii</name>
    <name type="common">Clostridium sordellii</name>
    <dbReference type="NCBI Taxonomy" id="1505"/>
    <lineage>
        <taxon>Bacteria</taxon>
        <taxon>Bacillati</taxon>
        <taxon>Bacillota</taxon>
        <taxon>Clostridia</taxon>
        <taxon>Peptostreptococcales</taxon>
        <taxon>Peptostreptococcaceae</taxon>
        <taxon>Paraclostridium</taxon>
    </lineage>
</organism>
<evidence type="ECO:0000313" key="3">
    <source>
        <dbReference type="EMBL" id="CEQ04349.1"/>
    </source>
</evidence>
<name>A0A0C7G814_PARSO</name>
<dbReference type="SUPFAM" id="SSF81324">
    <property type="entry name" value="Voltage-gated potassium channels"/>
    <property type="match status" value="1"/>
</dbReference>
<keyword evidence="1" id="KW-1133">Transmembrane helix</keyword>
<dbReference type="Pfam" id="PF13576">
    <property type="entry name" value="Pentapeptide_3"/>
    <property type="match status" value="1"/>
</dbReference>
<dbReference type="RefSeq" id="WP_055336123.1">
    <property type="nucleotide sequence ID" value="NZ_CDNF01000014.1"/>
</dbReference>
<keyword evidence="1" id="KW-0472">Membrane</keyword>
<dbReference type="InterPro" id="IPR001646">
    <property type="entry name" value="5peptide_repeat"/>
</dbReference>
<reference evidence="3 4" key="1">
    <citation type="submission" date="2015-01" db="EMBL/GenBank/DDBJ databases">
        <authorList>
            <person name="Aslett A.Martin."/>
            <person name="De Silva Nishadi"/>
        </authorList>
    </citation>
    <scope>NUCLEOTIDE SEQUENCE [LARGE SCALE GENOMIC DNA]</scope>
    <source>
        <strain evidence="3 4">R28058</strain>
    </source>
</reference>